<feature type="compositionally biased region" description="Basic and acidic residues" evidence="1">
    <location>
        <begin position="92"/>
        <end position="104"/>
    </location>
</feature>
<accession>F8NS53</accession>
<dbReference type="AlphaFoldDB" id="F8NS53"/>
<dbReference type="RefSeq" id="XP_007317059.1">
    <property type="nucleotide sequence ID" value="XM_007316997.1"/>
</dbReference>
<evidence type="ECO:0000256" key="1">
    <source>
        <dbReference type="SAM" id="MobiDB-lite"/>
    </source>
</evidence>
<evidence type="ECO:0000313" key="2">
    <source>
        <dbReference type="EMBL" id="EGO26886.1"/>
    </source>
</evidence>
<protein>
    <submittedName>
        <fullName evidence="2">Uncharacterized protein</fullName>
    </submittedName>
</protein>
<gene>
    <name evidence="2" type="ORF">SERLADRAFT_464462</name>
</gene>
<feature type="region of interest" description="Disordered" evidence="1">
    <location>
        <begin position="70"/>
        <end position="124"/>
    </location>
</feature>
<feature type="compositionally biased region" description="Basic and acidic residues" evidence="1">
    <location>
        <begin position="112"/>
        <end position="124"/>
    </location>
</feature>
<feature type="compositionally biased region" description="Basic and acidic residues" evidence="1">
    <location>
        <begin position="70"/>
        <end position="84"/>
    </location>
</feature>
<dbReference type="Proteomes" id="UP000008064">
    <property type="component" value="Unassembled WGS sequence"/>
</dbReference>
<dbReference type="HOGENOM" id="CLU_2147399_0_0_1"/>
<sequence length="124" mass="14086">MSVNVRGCDDAKMMKMRAGRDGEASYRICARALACWGSKLARGVSLIPSERPTSLRKWMLKMQFLEWNDESKTKARGQKADTAKQKKRGGKKEKETRAPNEKSALKITLIKEAPERGMHDEFQN</sequence>
<dbReference type="GeneID" id="18818746"/>
<proteinExistence type="predicted"/>
<name>F8NS53_SERL9</name>
<organism>
    <name type="scientific">Serpula lacrymans var. lacrymans (strain S7.9)</name>
    <name type="common">Dry rot fungus</name>
    <dbReference type="NCBI Taxonomy" id="578457"/>
    <lineage>
        <taxon>Eukaryota</taxon>
        <taxon>Fungi</taxon>
        <taxon>Dikarya</taxon>
        <taxon>Basidiomycota</taxon>
        <taxon>Agaricomycotina</taxon>
        <taxon>Agaricomycetes</taxon>
        <taxon>Agaricomycetidae</taxon>
        <taxon>Boletales</taxon>
        <taxon>Coniophorineae</taxon>
        <taxon>Serpulaceae</taxon>
        <taxon>Serpula</taxon>
    </lineage>
</organism>
<reference evidence="2" key="1">
    <citation type="submission" date="2011-04" db="EMBL/GenBank/DDBJ databases">
        <title>Evolution of plant cell wall degrading machinery underlies the functional diversity of forest fungi.</title>
        <authorList>
            <consortium name="US DOE Joint Genome Institute (JGI-PGF)"/>
            <person name="Eastwood D.C."/>
            <person name="Floudas D."/>
            <person name="Binder M."/>
            <person name="Majcherczyk A."/>
            <person name="Schneider P."/>
            <person name="Aerts A."/>
            <person name="Asiegbu F.O."/>
            <person name="Baker S.E."/>
            <person name="Barry K."/>
            <person name="Bendiksby M."/>
            <person name="Blumentritt M."/>
            <person name="Coutinho P.M."/>
            <person name="Cullen D."/>
            <person name="Cullen D."/>
            <person name="Gathman A."/>
            <person name="Goodell B."/>
            <person name="Henrissat B."/>
            <person name="Ihrmark K."/>
            <person name="Kauserud H."/>
            <person name="Kohler A."/>
            <person name="LaButti K."/>
            <person name="Lapidus A."/>
            <person name="Lavin J.L."/>
            <person name="Lee Y.-H."/>
            <person name="Lindquist E."/>
            <person name="Lilly W."/>
            <person name="Lucas S."/>
            <person name="Morin E."/>
            <person name="Murat C."/>
            <person name="Oguiza J.A."/>
            <person name="Park J."/>
            <person name="Pisabarro A.G."/>
            <person name="Riley R."/>
            <person name="Rosling A."/>
            <person name="Salamov A."/>
            <person name="Schmidt O."/>
            <person name="Schmutz J."/>
            <person name="Skrede I."/>
            <person name="Stenlid J."/>
            <person name="Wiebenga A."/>
            <person name="Xie X."/>
            <person name="Kues U."/>
            <person name="Hibbett D.S."/>
            <person name="Hoffmeister D."/>
            <person name="Hogberg N."/>
            <person name="Martin F."/>
            <person name="Grigoriev I.V."/>
            <person name="Watkinson S.C."/>
        </authorList>
    </citation>
    <scope>NUCLEOTIDE SEQUENCE</scope>
    <source>
        <strain evidence="2">S7.9</strain>
    </source>
</reference>
<dbReference type="KEGG" id="sla:SERLADRAFT_464462"/>
<dbReference type="EMBL" id="GL945432">
    <property type="protein sequence ID" value="EGO26886.1"/>
    <property type="molecule type" value="Genomic_DNA"/>
</dbReference>